<reference evidence="3 4" key="1">
    <citation type="journal article" date="2020" name="IScience">
        <title>Genome Sequencing of the Endangered Kingdonia uniflora (Circaeasteraceae, Ranunculales) Reveals Potential Mechanisms of Evolutionary Specialization.</title>
        <authorList>
            <person name="Sun Y."/>
            <person name="Deng T."/>
            <person name="Zhang A."/>
            <person name="Moore M.J."/>
            <person name="Landis J.B."/>
            <person name="Lin N."/>
            <person name="Zhang H."/>
            <person name="Zhang X."/>
            <person name="Huang J."/>
            <person name="Zhang X."/>
            <person name="Sun H."/>
            <person name="Wang H."/>
        </authorList>
    </citation>
    <scope>NUCLEOTIDE SEQUENCE [LARGE SCALE GENOMIC DNA]</scope>
    <source>
        <strain evidence="3">TB1705</strain>
        <tissue evidence="3">Leaf</tissue>
    </source>
</reference>
<dbReference type="Gene3D" id="3.40.50.2000">
    <property type="entry name" value="Glycogen Phosphorylase B"/>
    <property type="match status" value="1"/>
</dbReference>
<comment type="caution">
    <text evidence="3">The sequence shown here is derived from an EMBL/GenBank/DDBJ whole genome shotgun (WGS) entry which is preliminary data.</text>
</comment>
<protein>
    <submittedName>
        <fullName evidence="3">Uncharacterized protein</fullName>
    </submittedName>
</protein>
<keyword evidence="2" id="KW-0328">Glycosyltransferase</keyword>
<organism evidence="3 4">
    <name type="scientific">Kingdonia uniflora</name>
    <dbReference type="NCBI Taxonomy" id="39325"/>
    <lineage>
        <taxon>Eukaryota</taxon>
        <taxon>Viridiplantae</taxon>
        <taxon>Streptophyta</taxon>
        <taxon>Embryophyta</taxon>
        <taxon>Tracheophyta</taxon>
        <taxon>Spermatophyta</taxon>
        <taxon>Magnoliopsida</taxon>
        <taxon>Ranunculales</taxon>
        <taxon>Circaeasteraceae</taxon>
        <taxon>Kingdonia</taxon>
    </lineage>
</organism>
<accession>A0A7J7M9G2</accession>
<dbReference type="OrthoDB" id="5835829at2759"/>
<dbReference type="PANTHER" id="PTHR48047">
    <property type="entry name" value="GLYCOSYLTRANSFERASE"/>
    <property type="match status" value="1"/>
</dbReference>
<dbReference type="Proteomes" id="UP000541444">
    <property type="component" value="Unassembled WGS sequence"/>
</dbReference>
<evidence type="ECO:0000313" key="3">
    <source>
        <dbReference type="EMBL" id="KAF6151526.1"/>
    </source>
</evidence>
<dbReference type="SUPFAM" id="SSF53756">
    <property type="entry name" value="UDP-Glycosyltransferase/glycogen phosphorylase"/>
    <property type="match status" value="1"/>
</dbReference>
<sequence>MIPMVDIAKLLGHHGVKGDSIDSYAPHRMAESDVQAFVVPGLPDQIEMTKSELSDHTKTTDINNPLAESVNAVRKSEVTSFGVVANSFYELEPAYADHYRKVMGRRAWHRGPVSLCNRNTVDKAQRGKKSTVNEHYCLNWLNSKESDSVIYDSFGSMGQFSST</sequence>
<evidence type="ECO:0000256" key="2">
    <source>
        <dbReference type="ARBA" id="ARBA00022676"/>
    </source>
</evidence>
<dbReference type="GO" id="GO:0035251">
    <property type="term" value="F:UDP-glucosyltransferase activity"/>
    <property type="evidence" value="ECO:0007669"/>
    <property type="project" value="TreeGrafter"/>
</dbReference>
<name>A0A7J7M9G2_9MAGN</name>
<evidence type="ECO:0000256" key="1">
    <source>
        <dbReference type="ARBA" id="ARBA00009995"/>
    </source>
</evidence>
<comment type="similarity">
    <text evidence="1">Belongs to the UDP-glycosyltransferase family.</text>
</comment>
<dbReference type="AlphaFoldDB" id="A0A7J7M9G2"/>
<dbReference type="EMBL" id="JACGCM010001690">
    <property type="protein sequence ID" value="KAF6151526.1"/>
    <property type="molecule type" value="Genomic_DNA"/>
</dbReference>
<proteinExistence type="inferred from homology"/>
<evidence type="ECO:0000313" key="4">
    <source>
        <dbReference type="Proteomes" id="UP000541444"/>
    </source>
</evidence>
<keyword evidence="2" id="KW-0808">Transferase</keyword>
<dbReference type="PANTHER" id="PTHR48047:SF45">
    <property type="entry name" value="SCOPOLETIN GLUCOSYLTRANSFERASE-LIKE"/>
    <property type="match status" value="1"/>
</dbReference>
<keyword evidence="4" id="KW-1185">Reference proteome</keyword>
<gene>
    <name evidence="3" type="ORF">GIB67_016338</name>
</gene>